<accession>A0A813ZDF3</accession>
<dbReference type="EMBL" id="CAJNOJ010000032">
    <property type="protein sequence ID" value="CAF0896898.1"/>
    <property type="molecule type" value="Genomic_DNA"/>
</dbReference>
<gene>
    <name evidence="3" type="ORF">EDS130_LOCUS9576</name>
    <name evidence="2" type="ORF">XAT740_LOCUS838</name>
</gene>
<dbReference type="Proteomes" id="UP000663828">
    <property type="component" value="Unassembled WGS sequence"/>
</dbReference>
<sequence length="211" mass="23027">MASIKRITTNIFDCLTSDYPCYCDTVCSGWLGSFSDHFLAAESSNVGSSHFPAVPCKLRAGNGQELIGYFLCNSDWNPAARNLLESSKTVPESRRAVPEPTQISMDPVAGMIDLELAILLFGSVIDTLGEKDGDAYIIKEILLIEQKPNGVAASSWISQFVNLDLRRLDDASPIDYTPLTNKKLRATKSSPKAFGEDLSDDDDDPILLSTD</sequence>
<dbReference type="Proteomes" id="UP000663852">
    <property type="component" value="Unassembled WGS sequence"/>
</dbReference>
<dbReference type="AlphaFoldDB" id="A0A813ZDF3"/>
<protein>
    <submittedName>
        <fullName evidence="3">Uncharacterized protein</fullName>
    </submittedName>
</protein>
<evidence type="ECO:0000256" key="1">
    <source>
        <dbReference type="SAM" id="MobiDB-lite"/>
    </source>
</evidence>
<evidence type="ECO:0000313" key="2">
    <source>
        <dbReference type="EMBL" id="CAF0759125.1"/>
    </source>
</evidence>
<keyword evidence="4" id="KW-1185">Reference proteome</keyword>
<dbReference type="EMBL" id="CAJNOR010000024">
    <property type="protein sequence ID" value="CAF0759125.1"/>
    <property type="molecule type" value="Genomic_DNA"/>
</dbReference>
<reference evidence="3" key="1">
    <citation type="submission" date="2021-02" db="EMBL/GenBank/DDBJ databases">
        <authorList>
            <person name="Nowell W R."/>
        </authorList>
    </citation>
    <scope>NUCLEOTIDE SEQUENCE</scope>
</reference>
<feature type="region of interest" description="Disordered" evidence="1">
    <location>
        <begin position="188"/>
        <end position="211"/>
    </location>
</feature>
<evidence type="ECO:0000313" key="5">
    <source>
        <dbReference type="Proteomes" id="UP000663852"/>
    </source>
</evidence>
<evidence type="ECO:0000313" key="3">
    <source>
        <dbReference type="EMBL" id="CAF0896898.1"/>
    </source>
</evidence>
<dbReference type="OrthoDB" id="10054848at2759"/>
<evidence type="ECO:0000313" key="4">
    <source>
        <dbReference type="Proteomes" id="UP000663828"/>
    </source>
</evidence>
<organism evidence="3 5">
    <name type="scientific">Adineta ricciae</name>
    <name type="common">Rotifer</name>
    <dbReference type="NCBI Taxonomy" id="249248"/>
    <lineage>
        <taxon>Eukaryota</taxon>
        <taxon>Metazoa</taxon>
        <taxon>Spiralia</taxon>
        <taxon>Gnathifera</taxon>
        <taxon>Rotifera</taxon>
        <taxon>Eurotatoria</taxon>
        <taxon>Bdelloidea</taxon>
        <taxon>Adinetida</taxon>
        <taxon>Adinetidae</taxon>
        <taxon>Adineta</taxon>
    </lineage>
</organism>
<proteinExistence type="predicted"/>
<name>A0A813ZDF3_ADIRI</name>
<comment type="caution">
    <text evidence="3">The sequence shown here is derived from an EMBL/GenBank/DDBJ whole genome shotgun (WGS) entry which is preliminary data.</text>
</comment>